<organism evidence="2 3">
    <name type="scientific">Biomphalaria glabrata</name>
    <name type="common">Bloodfluke planorb</name>
    <name type="synonym">Freshwater snail</name>
    <dbReference type="NCBI Taxonomy" id="6526"/>
    <lineage>
        <taxon>Eukaryota</taxon>
        <taxon>Metazoa</taxon>
        <taxon>Spiralia</taxon>
        <taxon>Lophotrochozoa</taxon>
        <taxon>Mollusca</taxon>
        <taxon>Gastropoda</taxon>
        <taxon>Heterobranchia</taxon>
        <taxon>Euthyneura</taxon>
        <taxon>Panpulmonata</taxon>
        <taxon>Hygrophila</taxon>
        <taxon>Lymnaeoidea</taxon>
        <taxon>Planorbidae</taxon>
        <taxon>Biomphalaria</taxon>
    </lineage>
</organism>
<sequence>MRPVKELADVVIKLEVLEDIVEQLQGIIVNIQSVIKKCSTWVDETDNSTYEDIKQILVTKTCYFIQTLFQMALERNSKLSESVITEEQMKNVSEIQTEEDAGLGIKETFDYQKLEEKLTDMSTSVESYKDMVEILQEKNKVLEKNFKRISKQNKANGNICAEHYQQIMEELSVASRFMSNLKDEKINLSTELTEQNKKMENVSEKVNKSIEIVSEFAMNLHLLDGFEEQNLKLIDDCAKLQVTLEVKEAENRKLTEEIVLISTIFQDKDSVRGSVHFKKNMIMVTQVFTMQDECSPTMKITKVQISTKACNITI</sequence>
<protein>
    <submittedName>
        <fullName evidence="2">Uncharacterized protein</fullName>
    </submittedName>
</protein>
<gene>
    <name evidence="2" type="primary">106058608</name>
</gene>
<accession>A0A2C9L471</accession>
<dbReference type="Proteomes" id="UP000076420">
    <property type="component" value="Unassembled WGS sequence"/>
</dbReference>
<evidence type="ECO:0000313" key="2">
    <source>
        <dbReference type="EnsemblMetazoa" id="BGLB026878-PA"/>
    </source>
</evidence>
<dbReference type="VEuPathDB" id="VectorBase:BGLB026878"/>
<feature type="coiled-coil region" evidence="1">
    <location>
        <begin position="178"/>
        <end position="205"/>
    </location>
</feature>
<dbReference type="AlphaFoldDB" id="A0A2C9L471"/>
<evidence type="ECO:0000313" key="3">
    <source>
        <dbReference type="Proteomes" id="UP000076420"/>
    </source>
</evidence>
<dbReference type="VEuPathDB" id="VectorBase:BGLAX_027832"/>
<feature type="coiled-coil region" evidence="1">
    <location>
        <begin position="111"/>
        <end position="152"/>
    </location>
</feature>
<dbReference type="EnsemblMetazoa" id="BGLB026878-RA">
    <property type="protein sequence ID" value="BGLB026878-PA"/>
    <property type="gene ID" value="BGLB026878"/>
</dbReference>
<reference evidence="2" key="1">
    <citation type="submission" date="2020-05" db="UniProtKB">
        <authorList>
            <consortium name="EnsemblMetazoa"/>
        </authorList>
    </citation>
    <scope>IDENTIFICATION</scope>
    <source>
        <strain evidence="2">BB02</strain>
    </source>
</reference>
<evidence type="ECO:0000256" key="1">
    <source>
        <dbReference type="SAM" id="Coils"/>
    </source>
</evidence>
<name>A0A2C9L471_BIOGL</name>
<keyword evidence="1" id="KW-0175">Coiled coil</keyword>
<proteinExistence type="predicted"/>
<dbReference type="KEGG" id="bgt:106058608"/>